<dbReference type="AlphaFoldDB" id="A0A834HY22"/>
<feature type="compositionally biased region" description="Polar residues" evidence="1">
    <location>
        <begin position="63"/>
        <end position="72"/>
    </location>
</feature>
<evidence type="ECO:0000256" key="1">
    <source>
        <dbReference type="SAM" id="MobiDB-lite"/>
    </source>
</evidence>
<proteinExistence type="predicted"/>
<name>A0A834HY22_RHYFE</name>
<protein>
    <submittedName>
        <fullName evidence="2">Uncharacterized protein</fullName>
    </submittedName>
</protein>
<comment type="caution">
    <text evidence="2">The sequence shown here is derived from an EMBL/GenBank/DDBJ whole genome shotgun (WGS) entry which is preliminary data.</text>
</comment>
<evidence type="ECO:0000313" key="2">
    <source>
        <dbReference type="EMBL" id="KAF7269313.1"/>
    </source>
</evidence>
<organism evidence="2 3">
    <name type="scientific">Rhynchophorus ferrugineus</name>
    <name type="common">Red palm weevil</name>
    <name type="synonym">Curculio ferrugineus</name>
    <dbReference type="NCBI Taxonomy" id="354439"/>
    <lineage>
        <taxon>Eukaryota</taxon>
        <taxon>Metazoa</taxon>
        <taxon>Ecdysozoa</taxon>
        <taxon>Arthropoda</taxon>
        <taxon>Hexapoda</taxon>
        <taxon>Insecta</taxon>
        <taxon>Pterygota</taxon>
        <taxon>Neoptera</taxon>
        <taxon>Endopterygota</taxon>
        <taxon>Coleoptera</taxon>
        <taxon>Polyphaga</taxon>
        <taxon>Cucujiformia</taxon>
        <taxon>Curculionidae</taxon>
        <taxon>Dryophthorinae</taxon>
        <taxon>Rhynchophorus</taxon>
    </lineage>
</organism>
<feature type="region of interest" description="Disordered" evidence="1">
    <location>
        <begin position="63"/>
        <end position="91"/>
    </location>
</feature>
<dbReference type="EMBL" id="JAACXV010014240">
    <property type="protein sequence ID" value="KAF7269313.1"/>
    <property type="molecule type" value="Genomic_DNA"/>
</dbReference>
<dbReference type="Proteomes" id="UP000625711">
    <property type="component" value="Unassembled WGS sequence"/>
</dbReference>
<dbReference type="OrthoDB" id="6782229at2759"/>
<feature type="compositionally biased region" description="Basic residues" evidence="1">
    <location>
        <begin position="73"/>
        <end position="82"/>
    </location>
</feature>
<sequence length="231" mass="26476">MKPDKLKLVHFNNNDRAQAPVHKEVPGTKSAAGTPKNYDNLLLFYLTKLKRLFSSQVSQNCRENSVDSTSRTRSQRVCHRPRTPIPPPSLNADDIQSKVYKVVSAAIEYGFANNVLERKGDCFVLKNQSPYAYIKQPMPCRRYCDRCCNMHKMTGGVPDARHGCGSRFSDRRFHPNLISEKPLRTIHERRIHKHCKPTQNLPAPIGTKKKLKAKIQHCPECKALERNKLHH</sequence>
<accession>A0A834HY22</accession>
<gene>
    <name evidence="2" type="ORF">GWI33_017636</name>
</gene>
<keyword evidence="3" id="KW-1185">Reference proteome</keyword>
<reference evidence="2" key="1">
    <citation type="submission" date="2020-08" db="EMBL/GenBank/DDBJ databases">
        <title>Genome sequencing and assembly of the red palm weevil Rhynchophorus ferrugineus.</title>
        <authorList>
            <person name="Dias G.B."/>
            <person name="Bergman C.M."/>
            <person name="Manee M."/>
        </authorList>
    </citation>
    <scope>NUCLEOTIDE SEQUENCE</scope>
    <source>
        <strain evidence="2">AA-2017</strain>
        <tissue evidence="2">Whole larva</tissue>
    </source>
</reference>
<evidence type="ECO:0000313" key="3">
    <source>
        <dbReference type="Proteomes" id="UP000625711"/>
    </source>
</evidence>